<evidence type="ECO:0000313" key="3">
    <source>
        <dbReference type="WBParaSite" id="nRc.2.0.1.t43121-RA"/>
    </source>
</evidence>
<protein>
    <submittedName>
        <fullName evidence="3">Uncharacterized protein</fullName>
    </submittedName>
</protein>
<sequence>MKKYDGSRTAGNNDLIAVDPKFPHAGLVSTATGGSRIEYATKPITFEYSRSRTVQIGIFVLILVQVFLGLAIFVGGFGALFYCTADYLRFAGTAPVGGGIYLILSVLTGFYTFKDNRLISLGCSIINFFLAFYLTITETLGAYCASLTDENRFEAPCRRFIEKANMCILTSFDIASTMRPSELIFIVDPYLGGRISVAFCSTLALVISLITVIAFVVSNQTDLNEFGLKYLNIPCQSPSDLIVIPDSNAKLQLSSTTTTMSGEAVYLYHKKTKTSYTVGDSNNVVLAFENEEKNMEITKPSVEEAKRYDERRATYGGRKLITSTLQSFYNTSAFKTNGIGGGSSVVKESNRVKGRRFESVGS</sequence>
<feature type="transmembrane region" description="Helical" evidence="1">
    <location>
        <begin position="56"/>
        <end position="81"/>
    </location>
</feature>
<evidence type="ECO:0000313" key="2">
    <source>
        <dbReference type="Proteomes" id="UP000887565"/>
    </source>
</evidence>
<feature type="transmembrane region" description="Helical" evidence="1">
    <location>
        <begin position="87"/>
        <end position="111"/>
    </location>
</feature>
<feature type="transmembrane region" description="Helical" evidence="1">
    <location>
        <begin position="118"/>
        <end position="136"/>
    </location>
</feature>
<dbReference type="AlphaFoldDB" id="A0A915KWD8"/>
<feature type="transmembrane region" description="Helical" evidence="1">
    <location>
        <begin position="195"/>
        <end position="217"/>
    </location>
</feature>
<organism evidence="2 3">
    <name type="scientific">Romanomermis culicivorax</name>
    <name type="common">Nematode worm</name>
    <dbReference type="NCBI Taxonomy" id="13658"/>
    <lineage>
        <taxon>Eukaryota</taxon>
        <taxon>Metazoa</taxon>
        <taxon>Ecdysozoa</taxon>
        <taxon>Nematoda</taxon>
        <taxon>Enoplea</taxon>
        <taxon>Dorylaimia</taxon>
        <taxon>Mermithida</taxon>
        <taxon>Mermithoidea</taxon>
        <taxon>Mermithidae</taxon>
        <taxon>Romanomermis</taxon>
    </lineage>
</organism>
<keyword evidence="1" id="KW-0472">Membrane</keyword>
<keyword evidence="1" id="KW-1133">Transmembrane helix</keyword>
<dbReference type="Proteomes" id="UP000887565">
    <property type="component" value="Unplaced"/>
</dbReference>
<keyword evidence="2" id="KW-1185">Reference proteome</keyword>
<dbReference type="WBParaSite" id="nRc.2.0.1.t43121-RA">
    <property type="protein sequence ID" value="nRc.2.0.1.t43121-RA"/>
    <property type="gene ID" value="nRc.2.0.1.g43121"/>
</dbReference>
<keyword evidence="1" id="KW-0812">Transmembrane</keyword>
<reference evidence="3" key="1">
    <citation type="submission" date="2022-11" db="UniProtKB">
        <authorList>
            <consortium name="WormBaseParasite"/>
        </authorList>
    </citation>
    <scope>IDENTIFICATION</scope>
</reference>
<proteinExistence type="predicted"/>
<evidence type="ECO:0000256" key="1">
    <source>
        <dbReference type="SAM" id="Phobius"/>
    </source>
</evidence>
<name>A0A915KWD8_ROMCU</name>
<accession>A0A915KWD8</accession>